<dbReference type="OrthoDB" id="3055037at2759"/>
<dbReference type="Pfam" id="PF18718">
    <property type="entry name" value="CxC5"/>
    <property type="match status" value="1"/>
</dbReference>
<dbReference type="GeneID" id="19408953"/>
<dbReference type="EMBL" id="JH711799">
    <property type="protein sequence ID" value="EIW51585.1"/>
    <property type="molecule type" value="Genomic_DNA"/>
</dbReference>
<dbReference type="KEGG" id="tvs:TRAVEDRAFT_137153"/>
<accession>R7S7I5</accession>
<feature type="domain" description="CxC6 like cysteine cluster associated with KDZ" evidence="2">
    <location>
        <begin position="210"/>
        <end position="273"/>
    </location>
</feature>
<dbReference type="InterPro" id="IPR040898">
    <property type="entry name" value="CxC6"/>
</dbReference>
<dbReference type="OMA" id="PNHVIFD"/>
<evidence type="ECO:0008006" key="5">
    <source>
        <dbReference type="Google" id="ProtNLM"/>
    </source>
</evidence>
<evidence type="ECO:0000259" key="2">
    <source>
        <dbReference type="Pfam" id="PF18721"/>
    </source>
</evidence>
<dbReference type="InterPro" id="IPR041539">
    <property type="entry name" value="CxC5"/>
</dbReference>
<gene>
    <name evidence="3" type="ORF">TRAVEDRAFT_137153</name>
</gene>
<proteinExistence type="predicted"/>
<dbReference type="Pfam" id="PF18721">
    <property type="entry name" value="CxC6"/>
    <property type="match status" value="1"/>
</dbReference>
<dbReference type="Proteomes" id="UP000054317">
    <property type="component" value="Unassembled WGS sequence"/>
</dbReference>
<protein>
    <recommendedName>
        <fullName evidence="5">CxC5 like cysteine cluster associated with KDZ domain-containing protein</fullName>
    </recommendedName>
</protein>
<name>R7S7I5_TRAVS</name>
<dbReference type="RefSeq" id="XP_008045464.1">
    <property type="nucleotide sequence ID" value="XM_008047273.1"/>
</dbReference>
<organism evidence="3 4">
    <name type="scientific">Trametes versicolor (strain FP-101664)</name>
    <name type="common">White-rot fungus</name>
    <name type="synonym">Coriolus versicolor</name>
    <dbReference type="NCBI Taxonomy" id="717944"/>
    <lineage>
        <taxon>Eukaryota</taxon>
        <taxon>Fungi</taxon>
        <taxon>Dikarya</taxon>
        <taxon>Basidiomycota</taxon>
        <taxon>Agaricomycotina</taxon>
        <taxon>Agaricomycetes</taxon>
        <taxon>Polyporales</taxon>
        <taxon>Polyporaceae</taxon>
        <taxon>Trametes</taxon>
    </lineage>
</organism>
<feature type="domain" description="CxC5 like cysteine cluster associated with KDZ" evidence="1">
    <location>
        <begin position="1"/>
        <end position="114"/>
    </location>
</feature>
<keyword evidence="4" id="KW-1185">Reference proteome</keyword>
<evidence type="ECO:0000313" key="4">
    <source>
        <dbReference type="Proteomes" id="UP000054317"/>
    </source>
</evidence>
<evidence type="ECO:0000259" key="1">
    <source>
        <dbReference type="Pfam" id="PF18718"/>
    </source>
</evidence>
<sequence length="519" mass="59375">MLYPATTVCTDPSCPSHGRVLRLWEDPKRVTMFSLASGVFEGFAVATSCRKCRATYYPNYVVRGDVRQYYEGIPDYVQVADHTYIENALLEHFTMLSVLSWTSSTNTAHIYHESMSHLPSDARDIPRFQLRTEHTSDGFVLLALLRDAKDRGSVLEVPNSGDQQERFKDAMIARNRRIQFSGQPEYAHWCQKCHRRFDDDSGPHFVDCIVTDGISIGRPCCGVQNCREPLRTPQDHWCARHVHQAAFCVVDGCCYAHRQGFRTCDSHAAVEDHHVATGQALFTLRMRLQRAQVTHPTDAIEPDAPVEEDVDLDDTLDGPCPEKPVDGNRRVRARFGRRRTHNEQLIVRPCGIITARETFYGAETTPQVLDMLHKKHLIPGSMPRFVYYDNNCGLYKHCAATAGEDLHTRIGLPVDVFHWKCKHKKTDVECSFHCNPHMFPELLNGDRSWYFNSSRAEQTNVWFGGYHAIVREMGAVKYEFFLDEMILRKNELTRAKLEAEGWTPGYRDDIRFAGTNVSL</sequence>
<dbReference type="AlphaFoldDB" id="R7S7I5"/>
<evidence type="ECO:0000313" key="3">
    <source>
        <dbReference type="EMBL" id="EIW51585.1"/>
    </source>
</evidence>
<reference evidence="4" key="1">
    <citation type="journal article" date="2012" name="Science">
        <title>The Paleozoic origin of enzymatic lignin decomposition reconstructed from 31 fungal genomes.</title>
        <authorList>
            <person name="Floudas D."/>
            <person name="Binder M."/>
            <person name="Riley R."/>
            <person name="Barry K."/>
            <person name="Blanchette R.A."/>
            <person name="Henrissat B."/>
            <person name="Martinez A.T."/>
            <person name="Otillar R."/>
            <person name="Spatafora J.W."/>
            <person name="Yadav J.S."/>
            <person name="Aerts A."/>
            <person name="Benoit I."/>
            <person name="Boyd A."/>
            <person name="Carlson A."/>
            <person name="Copeland A."/>
            <person name="Coutinho P.M."/>
            <person name="de Vries R.P."/>
            <person name="Ferreira P."/>
            <person name="Findley K."/>
            <person name="Foster B."/>
            <person name="Gaskell J."/>
            <person name="Glotzer D."/>
            <person name="Gorecki P."/>
            <person name="Heitman J."/>
            <person name="Hesse C."/>
            <person name="Hori C."/>
            <person name="Igarashi K."/>
            <person name="Jurgens J.A."/>
            <person name="Kallen N."/>
            <person name="Kersten P."/>
            <person name="Kohler A."/>
            <person name="Kuees U."/>
            <person name="Kumar T.K.A."/>
            <person name="Kuo A."/>
            <person name="LaButti K."/>
            <person name="Larrondo L.F."/>
            <person name="Lindquist E."/>
            <person name="Ling A."/>
            <person name="Lombard V."/>
            <person name="Lucas S."/>
            <person name="Lundell T."/>
            <person name="Martin R."/>
            <person name="McLaughlin D.J."/>
            <person name="Morgenstern I."/>
            <person name="Morin E."/>
            <person name="Murat C."/>
            <person name="Nagy L.G."/>
            <person name="Nolan M."/>
            <person name="Ohm R.A."/>
            <person name="Patyshakuliyeva A."/>
            <person name="Rokas A."/>
            <person name="Ruiz-Duenas F.J."/>
            <person name="Sabat G."/>
            <person name="Salamov A."/>
            <person name="Samejima M."/>
            <person name="Schmutz J."/>
            <person name="Slot J.C."/>
            <person name="St John F."/>
            <person name="Stenlid J."/>
            <person name="Sun H."/>
            <person name="Sun S."/>
            <person name="Syed K."/>
            <person name="Tsang A."/>
            <person name="Wiebenga A."/>
            <person name="Young D."/>
            <person name="Pisabarro A."/>
            <person name="Eastwood D.C."/>
            <person name="Martin F."/>
            <person name="Cullen D."/>
            <person name="Grigoriev I.V."/>
            <person name="Hibbett D.S."/>
        </authorList>
    </citation>
    <scope>NUCLEOTIDE SEQUENCE [LARGE SCALE GENOMIC DNA]</scope>
    <source>
        <strain evidence="4">FP-101664</strain>
    </source>
</reference>